<dbReference type="EMBL" id="CP003930">
    <property type="protein sequence ID" value="AGB39784.1"/>
    <property type="molecule type" value="Genomic_DNA"/>
</dbReference>
<geneLocation type="plasmid" evidence="1">
    <name>1</name>
</geneLocation>
<proteinExistence type="predicted"/>
<dbReference type="KEGG" id="nou:Natoc_4364"/>
<evidence type="ECO:0000313" key="1">
    <source>
        <dbReference type="EMBL" id="AGB39784.1"/>
    </source>
</evidence>
<dbReference type="RefSeq" id="WP_015323215.1">
    <property type="nucleotide sequence ID" value="NC_019975.1"/>
</dbReference>
<evidence type="ECO:0000313" key="2">
    <source>
        <dbReference type="Proteomes" id="UP000010878"/>
    </source>
</evidence>
<dbReference type="AlphaFoldDB" id="L0K601"/>
<sequence length="73" mass="8312">MSETIEIGEERKSAIKLFEEIRERRNALDENGVTVDTECTRCGDSIETEILPEESDEGTICEPCLKYELETTL</sequence>
<dbReference type="HOGENOM" id="CLU_2695883_0_0_2"/>
<keyword evidence="1" id="KW-0614">Plasmid</keyword>
<gene>
    <name evidence="1" type="ORF">Natoc_4364</name>
</gene>
<keyword evidence="2" id="KW-1185">Reference proteome</keyword>
<dbReference type="Proteomes" id="UP000010878">
    <property type="component" value="Plasmid 1"/>
</dbReference>
<reference evidence="1 2" key="1">
    <citation type="submission" date="2012-11" db="EMBL/GenBank/DDBJ databases">
        <title>FINISHED of Natronococcus occultus SP4, DSM 3396.</title>
        <authorList>
            <consortium name="DOE Joint Genome Institute"/>
            <person name="Eisen J."/>
            <person name="Huntemann M."/>
            <person name="Wei C.-L."/>
            <person name="Han J."/>
            <person name="Detter J.C."/>
            <person name="Han C."/>
            <person name="Tapia R."/>
            <person name="Chen A."/>
            <person name="Kyrpides N."/>
            <person name="Mavromatis K."/>
            <person name="Markowitz V."/>
            <person name="Szeto E."/>
            <person name="Ivanova N."/>
            <person name="Mikhailova N."/>
            <person name="Ovchinnikova G."/>
            <person name="Pagani I."/>
            <person name="Pati A."/>
            <person name="Goodwin L."/>
            <person name="Nordberg H.P."/>
            <person name="Cantor M.N."/>
            <person name="Hua S.X."/>
            <person name="Woyke T."/>
            <person name="Eisen J."/>
            <person name="Klenk H.-P."/>
            <person name="Klenk H.-P."/>
        </authorList>
    </citation>
    <scope>NUCLEOTIDE SEQUENCE [LARGE SCALE GENOMIC DNA]</scope>
    <source>
        <strain evidence="1 2">SP4</strain>
        <plasmid evidence="2">Plasmid 1</plasmid>
    </source>
</reference>
<accession>L0K601</accession>
<name>L0K601_9EURY</name>
<organism evidence="1 2">
    <name type="scientific">Natronococcus occultus SP4</name>
    <dbReference type="NCBI Taxonomy" id="694430"/>
    <lineage>
        <taxon>Archaea</taxon>
        <taxon>Methanobacteriati</taxon>
        <taxon>Methanobacteriota</taxon>
        <taxon>Stenosarchaea group</taxon>
        <taxon>Halobacteria</taxon>
        <taxon>Halobacteriales</taxon>
        <taxon>Natrialbaceae</taxon>
        <taxon>Natronococcus</taxon>
    </lineage>
</organism>
<dbReference type="GeneID" id="14405793"/>
<protein>
    <submittedName>
        <fullName evidence="1">Uncharacterized protein</fullName>
    </submittedName>
</protein>